<dbReference type="InterPro" id="IPR032623">
    <property type="entry name" value="FecR_N"/>
</dbReference>
<dbReference type="InterPro" id="IPR006860">
    <property type="entry name" value="FecR"/>
</dbReference>
<name>A0A2D2D5J7_METT3</name>
<dbReference type="PANTHER" id="PTHR30273:SF2">
    <property type="entry name" value="PROTEIN FECR"/>
    <property type="match status" value="1"/>
</dbReference>
<organism evidence="3 4">
    <name type="scientific">Methylosinus trichosporium (strain ATCC 35070 / NCIMB 11131 / UNIQEM 75 / OB3b)</name>
    <dbReference type="NCBI Taxonomy" id="595536"/>
    <lineage>
        <taxon>Bacteria</taxon>
        <taxon>Pseudomonadati</taxon>
        <taxon>Pseudomonadota</taxon>
        <taxon>Alphaproteobacteria</taxon>
        <taxon>Hyphomicrobiales</taxon>
        <taxon>Methylocystaceae</taxon>
        <taxon>Methylosinus</taxon>
    </lineage>
</organism>
<dbReference type="Gene3D" id="3.55.50.30">
    <property type="match status" value="1"/>
</dbReference>
<evidence type="ECO:0000313" key="4">
    <source>
        <dbReference type="Proteomes" id="UP000230709"/>
    </source>
</evidence>
<protein>
    <submittedName>
        <fullName evidence="3">Iron dicitrate transport regulator FecR</fullName>
    </submittedName>
</protein>
<dbReference type="RefSeq" id="WP_003608741.1">
    <property type="nucleotide sequence ID" value="NZ_ADVE02000001.1"/>
</dbReference>
<evidence type="ECO:0000259" key="1">
    <source>
        <dbReference type="Pfam" id="PF04773"/>
    </source>
</evidence>
<dbReference type="STRING" id="595536.GCA_000178815_04034"/>
<dbReference type="AlphaFoldDB" id="A0A2D2D5J7"/>
<keyword evidence="4" id="KW-1185">Reference proteome</keyword>
<dbReference type="KEGG" id="mtw:CQW49_05610"/>
<sequence length="317" mass="33817">MTKDAADDIAAKERRRAAIAWWTRLDAGAPSPAERAQFAAWLTRDPANKAAFDDICCLWGDVEIIREAVSAPTRARPGFALPRPGWRSAAALGAVALALALSFDELSIRWRATALTGAAELRAITLEDGSRVELGPDTAVVNEFSADERRLTLLKGEAFFNVASDPLRPFRVSVPAGTVTALGTAFDIAIQGARTEVTVTRHSVRVAGAGPSVIVEEGAQSAFGKGVAAVAPYGVDADHVTAWRRGKLIFDDKPLGEVVAILARYHHGFLIIVDPTIRGRRVNGVFETRDPMAALRAIEKSLGLKLYSLGSVVLLGG</sequence>
<reference evidence="4" key="1">
    <citation type="submission" date="2017-10" db="EMBL/GenBank/DDBJ databases">
        <title>Completed PacBio SMRT sequence of Methylosinus trichosporium OB3b reveals presence of a third large plasmid.</title>
        <authorList>
            <person name="Charles T.C."/>
            <person name="Lynch M.D.J."/>
            <person name="Heil J.R."/>
            <person name="Cheng J."/>
        </authorList>
    </citation>
    <scope>NUCLEOTIDE SEQUENCE [LARGE SCALE GENOMIC DNA]</scope>
    <source>
        <strain evidence="4">OB3b</strain>
    </source>
</reference>
<dbReference type="Pfam" id="PF04773">
    <property type="entry name" value="FecR"/>
    <property type="match status" value="1"/>
</dbReference>
<dbReference type="PIRSF" id="PIRSF018266">
    <property type="entry name" value="FecR"/>
    <property type="match status" value="1"/>
</dbReference>
<feature type="domain" description="FecR N-terminal" evidence="2">
    <location>
        <begin position="16"/>
        <end position="56"/>
    </location>
</feature>
<dbReference type="PANTHER" id="PTHR30273">
    <property type="entry name" value="PERIPLASMIC SIGNAL SENSOR AND SIGMA FACTOR ACTIVATOR FECR-RELATED"/>
    <property type="match status" value="1"/>
</dbReference>
<dbReference type="Pfam" id="PF16220">
    <property type="entry name" value="DUF4880"/>
    <property type="match status" value="1"/>
</dbReference>
<gene>
    <name evidence="3" type="ORF">CQW49_05610</name>
</gene>
<dbReference type="Proteomes" id="UP000230709">
    <property type="component" value="Chromosome"/>
</dbReference>
<accession>A0A2D2D5J7</accession>
<evidence type="ECO:0000259" key="2">
    <source>
        <dbReference type="Pfam" id="PF16220"/>
    </source>
</evidence>
<proteinExistence type="predicted"/>
<dbReference type="EMBL" id="CP023737">
    <property type="protein sequence ID" value="ATQ70242.1"/>
    <property type="molecule type" value="Genomic_DNA"/>
</dbReference>
<dbReference type="InterPro" id="IPR012373">
    <property type="entry name" value="Ferrdict_sens_TM"/>
</dbReference>
<evidence type="ECO:0000313" key="3">
    <source>
        <dbReference type="EMBL" id="ATQ70242.1"/>
    </source>
</evidence>
<feature type="domain" description="FecR protein" evidence="1">
    <location>
        <begin position="114"/>
        <end position="204"/>
    </location>
</feature>
<dbReference type="GO" id="GO:0016989">
    <property type="term" value="F:sigma factor antagonist activity"/>
    <property type="evidence" value="ECO:0007669"/>
    <property type="project" value="TreeGrafter"/>
</dbReference>
<dbReference type="Gene3D" id="2.60.120.1440">
    <property type="match status" value="1"/>
</dbReference>